<gene>
    <name evidence="1" type="ORF">EOT05_01845</name>
</gene>
<protein>
    <submittedName>
        <fullName evidence="1">Zn-dependent hydrolase</fullName>
    </submittedName>
</protein>
<keyword evidence="2" id="KW-1185">Reference proteome</keyword>
<sequence length="211" mass="22863">MFEIEYKGANSVSISTKKSVLVTDPKLSLVGLKDVSTKDAVELATEARFALHSENARLNIEGPGEYGVADFDIKGIAARRHLDSEAQPLMSTIYRVEINETRIAIVGNIYEKLSEAQLEDIGLIDILIIPVGGNGYTLDVTGAASVIRSIDPKIVIPVHYADAGITYEVQQDSLETFTKELGAPVEELPKFRLKQGAALPPVLTTVVLTRA</sequence>
<proteinExistence type="predicted"/>
<dbReference type="AlphaFoldDB" id="A0A4Q0AHN3"/>
<dbReference type="Pfam" id="PF13483">
    <property type="entry name" value="Lactamase_B_3"/>
    <property type="match status" value="1"/>
</dbReference>
<dbReference type="Proteomes" id="UP000289257">
    <property type="component" value="Unassembled WGS sequence"/>
</dbReference>
<dbReference type="EMBL" id="SCKX01000001">
    <property type="protein sequence ID" value="RWZ78479.1"/>
    <property type="molecule type" value="Genomic_DNA"/>
</dbReference>
<dbReference type="PANTHER" id="PTHR39189">
    <property type="entry name" value="UPF0173 METAL-DEPENDENT HYDROLASE YTKL"/>
    <property type="match status" value="1"/>
</dbReference>
<accession>A0A4Q0AHN3</accession>
<reference evidence="1" key="1">
    <citation type="submission" date="2019-01" db="EMBL/GenBank/DDBJ databases">
        <title>Genomic signatures and co-occurrence patterns of the ultra-small Saccharimodia (Patescibacteria phylum) suggest a symbiotic lifestyle.</title>
        <authorList>
            <person name="Lemos L."/>
            <person name="Medeiros J."/>
            <person name="Andreote F."/>
            <person name="Fernandes G."/>
            <person name="Varani A."/>
            <person name="Oliveira G."/>
            <person name="Pylro V."/>
        </authorList>
    </citation>
    <scope>NUCLEOTIDE SEQUENCE [LARGE SCALE GENOMIC DNA]</scope>
    <source>
        <strain evidence="1">AMD02</strain>
    </source>
</reference>
<dbReference type="InterPro" id="IPR036866">
    <property type="entry name" value="RibonucZ/Hydroxyglut_hydro"/>
</dbReference>
<dbReference type="SUPFAM" id="SSF56281">
    <property type="entry name" value="Metallo-hydrolase/oxidoreductase"/>
    <property type="match status" value="1"/>
</dbReference>
<keyword evidence="1" id="KW-0378">Hydrolase</keyword>
<name>A0A4Q0AHN3_9BACT</name>
<organism evidence="1 2">
    <name type="scientific">Candidatus Microsaccharimonas sossegonensis</name>
    <dbReference type="NCBI Taxonomy" id="2506948"/>
    <lineage>
        <taxon>Bacteria</taxon>
        <taxon>Candidatus Saccharimonadota</taxon>
        <taxon>Candidatus Saccharimonadia</taxon>
        <taxon>Candidatus Saccharimonadales</taxon>
        <taxon>Candidatus Saccharimonadaceae</taxon>
        <taxon>Candidatus Microsaccharimonas</taxon>
    </lineage>
</organism>
<evidence type="ECO:0000313" key="2">
    <source>
        <dbReference type="Proteomes" id="UP000289257"/>
    </source>
</evidence>
<dbReference type="Gene3D" id="3.60.15.10">
    <property type="entry name" value="Ribonuclease Z/Hydroxyacylglutathione hydrolase-like"/>
    <property type="match status" value="1"/>
</dbReference>
<comment type="caution">
    <text evidence="1">The sequence shown here is derived from an EMBL/GenBank/DDBJ whole genome shotgun (WGS) entry which is preliminary data.</text>
</comment>
<dbReference type="GO" id="GO:0016787">
    <property type="term" value="F:hydrolase activity"/>
    <property type="evidence" value="ECO:0007669"/>
    <property type="project" value="UniProtKB-KW"/>
</dbReference>
<evidence type="ECO:0000313" key="1">
    <source>
        <dbReference type="EMBL" id="RWZ78479.1"/>
    </source>
</evidence>
<dbReference type="PANTHER" id="PTHR39189:SF1">
    <property type="entry name" value="UPF0173 METAL-DEPENDENT HYDROLASE YTKL"/>
    <property type="match status" value="1"/>
</dbReference>